<dbReference type="EMBL" id="BK016270">
    <property type="protein sequence ID" value="DAG06363.1"/>
    <property type="molecule type" value="Genomic_DNA"/>
</dbReference>
<evidence type="ECO:0000313" key="1">
    <source>
        <dbReference type="EMBL" id="DAG06363.1"/>
    </source>
</evidence>
<organism evidence="1">
    <name type="scientific">Siphoviridae sp. cthu813</name>
    <dbReference type="NCBI Taxonomy" id="2825618"/>
    <lineage>
        <taxon>Viruses</taxon>
        <taxon>Duplodnaviria</taxon>
        <taxon>Heunggongvirae</taxon>
        <taxon>Uroviricota</taxon>
        <taxon>Caudoviricetes</taxon>
    </lineage>
</organism>
<proteinExistence type="predicted"/>
<sequence>MTEKQAMLSTADNPWNPFTNFNEWYAFDVVHGYNSCGVLDSFARTSDALSDADNSLEISNAIDEIMKVDPFHRFIKVIKDGERFVVVTNLTKPTN</sequence>
<accession>A0A8S5VID3</accession>
<protein>
    <submittedName>
        <fullName evidence="1">Uncharacterized protein</fullName>
    </submittedName>
</protein>
<reference evidence="1" key="1">
    <citation type="journal article" date="2021" name="Proc. Natl. Acad. Sci. U.S.A.">
        <title>A Catalog of Tens of Thousands of Viruses from Human Metagenomes Reveals Hidden Associations with Chronic Diseases.</title>
        <authorList>
            <person name="Tisza M.J."/>
            <person name="Buck C.B."/>
        </authorList>
    </citation>
    <scope>NUCLEOTIDE SEQUENCE</scope>
    <source>
        <strain evidence="1">Cthu813</strain>
    </source>
</reference>
<name>A0A8S5VID3_9CAUD</name>